<accession>A0ABM7T8X5</accession>
<dbReference type="EMBL" id="AP024849">
    <property type="protein sequence ID" value="BCZ48426.1"/>
    <property type="molecule type" value="Genomic_DNA"/>
</dbReference>
<gene>
    <name evidence="1" type="ORF">psyc5s11_44930</name>
</gene>
<reference evidence="2" key="1">
    <citation type="submission" date="2021-07" db="EMBL/GenBank/DDBJ databases">
        <title>Complete genome sequencing of a Clostridium isolate.</title>
        <authorList>
            <person name="Ueki A."/>
            <person name="Tonouchi A."/>
        </authorList>
    </citation>
    <scope>NUCLEOTIDE SEQUENCE [LARGE SCALE GENOMIC DNA]</scope>
    <source>
        <strain evidence="2">C5S11</strain>
    </source>
</reference>
<proteinExistence type="predicted"/>
<evidence type="ECO:0000313" key="2">
    <source>
        <dbReference type="Proteomes" id="UP000824633"/>
    </source>
</evidence>
<evidence type="ECO:0000313" key="1">
    <source>
        <dbReference type="EMBL" id="BCZ48426.1"/>
    </source>
</evidence>
<protein>
    <recommendedName>
        <fullName evidence="3">Phage tail assembly protein</fullName>
    </recommendedName>
</protein>
<sequence length="107" mass="11899">MENKENVLTLKKPIMIDGAETKEINYDFDELTGRDLENVFKESTKSGYMVSASYELDPVIGGRVFAEAANIAYTDVQRFSLADYGKAASLARDFFMLGLVGSQDENI</sequence>
<name>A0ABM7T8X5_9CLOT</name>
<dbReference type="Proteomes" id="UP000824633">
    <property type="component" value="Chromosome"/>
</dbReference>
<evidence type="ECO:0008006" key="3">
    <source>
        <dbReference type="Google" id="ProtNLM"/>
    </source>
</evidence>
<keyword evidence="2" id="KW-1185">Reference proteome</keyword>
<organism evidence="1 2">
    <name type="scientific">Clostridium gelidum</name>
    <dbReference type="NCBI Taxonomy" id="704125"/>
    <lineage>
        <taxon>Bacteria</taxon>
        <taxon>Bacillati</taxon>
        <taxon>Bacillota</taxon>
        <taxon>Clostridia</taxon>
        <taxon>Eubacteriales</taxon>
        <taxon>Clostridiaceae</taxon>
        <taxon>Clostridium</taxon>
    </lineage>
</organism>
<dbReference type="RefSeq" id="WP_224034689.1">
    <property type="nucleotide sequence ID" value="NZ_AP024849.1"/>
</dbReference>